<evidence type="ECO:0000313" key="3">
    <source>
        <dbReference type="Proteomes" id="UP000184079"/>
    </source>
</evidence>
<keyword evidence="3" id="KW-1185">Reference proteome</keyword>
<dbReference type="Pfam" id="PF13157">
    <property type="entry name" value="Enas"/>
    <property type="match status" value="1"/>
</dbReference>
<dbReference type="EMBL" id="FQXD01000004">
    <property type="protein sequence ID" value="SHH09994.1"/>
    <property type="molecule type" value="Genomic_DNA"/>
</dbReference>
<name>A0A1M5Q750_9BACI</name>
<reference evidence="3" key="1">
    <citation type="submission" date="2016-11" db="EMBL/GenBank/DDBJ databases">
        <authorList>
            <person name="Varghese N."/>
            <person name="Submissions S."/>
        </authorList>
    </citation>
    <scope>NUCLEOTIDE SEQUENCE [LARGE SCALE GENOMIC DNA]</scope>
    <source>
        <strain evidence="3">CGMCC 1.6496</strain>
    </source>
</reference>
<protein>
    <recommendedName>
        <fullName evidence="1">Endospore appendages core domain-containing protein</fullName>
    </recommendedName>
</protein>
<dbReference type="Proteomes" id="UP000184079">
    <property type="component" value="Unassembled WGS sequence"/>
</dbReference>
<evidence type="ECO:0000259" key="1">
    <source>
        <dbReference type="Pfam" id="PF13157"/>
    </source>
</evidence>
<dbReference type="InterPro" id="IPR025055">
    <property type="entry name" value="Ena_core"/>
</dbReference>
<sequence length="132" mass="14482">MKGVIIKMSCCCSSFCCSYSCEKEPSTFVMDRICTGWSVPEANSQDVYVSPNVKIFASGFLAYDEGNSDFVIFKFFNNNIQVGNSLTVYEGSSVGFTSNNFTRIEVTIPIGNPGNISSGQICITPRYEIDSN</sequence>
<accession>A0A1M5Q750</accession>
<evidence type="ECO:0000313" key="2">
    <source>
        <dbReference type="EMBL" id="SHH09994.1"/>
    </source>
</evidence>
<proteinExistence type="predicted"/>
<dbReference type="AlphaFoldDB" id="A0A1M5Q750"/>
<feature type="domain" description="Endospore appendages core" evidence="1">
    <location>
        <begin position="19"/>
        <end position="129"/>
    </location>
</feature>
<organism evidence="2 3">
    <name type="scientific">Virgibacillus chiguensis</name>
    <dbReference type="NCBI Taxonomy" id="411959"/>
    <lineage>
        <taxon>Bacteria</taxon>
        <taxon>Bacillati</taxon>
        <taxon>Bacillota</taxon>
        <taxon>Bacilli</taxon>
        <taxon>Bacillales</taxon>
        <taxon>Bacillaceae</taxon>
        <taxon>Virgibacillus</taxon>
    </lineage>
</organism>
<dbReference type="OrthoDB" id="2608125at2"/>
<gene>
    <name evidence="2" type="ORF">SAMN05421807_1046</name>
</gene>